<evidence type="ECO:0000313" key="2">
    <source>
        <dbReference type="EMBL" id="EJN58961.1"/>
    </source>
</evidence>
<accession>J3JF68</accession>
<name>J3JF68_9EURY</name>
<feature type="transmembrane region" description="Helical" evidence="1">
    <location>
        <begin position="12"/>
        <end position="30"/>
    </location>
</feature>
<organism evidence="2 3">
    <name type="scientific">Halogranum salarium B-1</name>
    <dbReference type="NCBI Taxonomy" id="1210908"/>
    <lineage>
        <taxon>Archaea</taxon>
        <taxon>Methanobacteriati</taxon>
        <taxon>Methanobacteriota</taxon>
        <taxon>Stenosarchaea group</taxon>
        <taxon>Halobacteria</taxon>
        <taxon>Halobacteriales</taxon>
        <taxon>Haloferacaceae</taxon>
    </lineage>
</organism>
<protein>
    <submittedName>
        <fullName evidence="2">Uncharacterized protein</fullName>
    </submittedName>
</protein>
<dbReference type="RefSeq" id="WP_009367464.1">
    <property type="nucleotide sequence ID" value="NZ_ALJD01000006.1"/>
</dbReference>
<keyword evidence="1" id="KW-1133">Transmembrane helix</keyword>
<reference evidence="2 3" key="1">
    <citation type="journal article" date="2012" name="J. Bacteriol.">
        <title>Draft Genome Sequence of the Extremely Halophilic Archaeon Halogranum salarium B-1T.</title>
        <authorList>
            <person name="Kim K.K."/>
            <person name="Lee K.C."/>
            <person name="Lee J.S."/>
        </authorList>
    </citation>
    <scope>NUCLEOTIDE SEQUENCE [LARGE SCALE GENOMIC DNA]</scope>
    <source>
        <strain evidence="2 3">B-1</strain>
    </source>
</reference>
<dbReference type="EMBL" id="ALJD01000006">
    <property type="protein sequence ID" value="EJN58961.1"/>
    <property type="molecule type" value="Genomic_DNA"/>
</dbReference>
<dbReference type="AlphaFoldDB" id="J3JF68"/>
<sequence>MVLPGDPFGDFLPLALGVLGAFVVLTAWSYRRQRRLPRKPAVQK</sequence>
<keyword evidence="1" id="KW-0472">Membrane</keyword>
<evidence type="ECO:0000313" key="3">
    <source>
        <dbReference type="Proteomes" id="UP000007813"/>
    </source>
</evidence>
<gene>
    <name evidence="2" type="ORF">HSB1_23820</name>
</gene>
<evidence type="ECO:0000256" key="1">
    <source>
        <dbReference type="SAM" id="Phobius"/>
    </source>
</evidence>
<comment type="caution">
    <text evidence="2">The sequence shown here is derived from an EMBL/GenBank/DDBJ whole genome shotgun (WGS) entry which is preliminary data.</text>
</comment>
<proteinExistence type="predicted"/>
<dbReference type="Proteomes" id="UP000007813">
    <property type="component" value="Unassembled WGS sequence"/>
</dbReference>
<keyword evidence="1" id="KW-0812">Transmembrane</keyword>